<dbReference type="EMBL" id="JAJSOF020000015">
    <property type="protein sequence ID" value="KAJ4442283.1"/>
    <property type="molecule type" value="Genomic_DNA"/>
</dbReference>
<sequence length="590" mass="67665">MRRGIIHPFSVHDPAGYKTHAGALLEPEAGKSLRDKSCRFHRDDGTPSGPRQVVRLLVAPGYYGAVILYELVHAKAALLVPCQAVPVLSNNQLPQKPTTTFLERYDRGLPVQRPAPTALQISAETANNSSVESCLKGLEVNPEKTKYMIMSRDQNIVRNGNLKIGDLSFEDVEKFKYLGATVTNINDTREEIKRRINMGNACYYSVEKLLSFSLLSKNWKVRIYKTVILSVVLYGCETWTLTLREEQRLRVFENKVLRKIFGAKRDEVTGEWRKLYNTELHALYSSPDIIRNIKSRRLRWAGHVAHTSESRNAYRMTVAEQKPKTSFNDLLLTSKAIDELSQKTLRDGWYHGISKKLVRLIKMCLSETYSRVRIGQFLSDAFPIYCGLKQEDALSPLLFNFALEYAIRKVQDNREGLELNGLHQLLVYADDVNMLRENPQTIKENMGILLEARKEIGLEVNPKKTKYMIMSRDQNIVRNGNIKIGNLSFQEAEKFKYLGATVTNINDTREEVKYRINMGNACYYSVEKILSSSLLSKNLKIRIYKTIILPVVLYGSKTWTLTLREEHRLRVFENKVLRKIFGAKRDEVTG</sequence>
<dbReference type="Pfam" id="PF00078">
    <property type="entry name" value="RVT_1"/>
    <property type="match status" value="1"/>
</dbReference>
<dbReference type="InterPro" id="IPR000477">
    <property type="entry name" value="RT_dom"/>
</dbReference>
<dbReference type="InterPro" id="IPR043502">
    <property type="entry name" value="DNA/RNA_pol_sf"/>
</dbReference>
<evidence type="ECO:0000313" key="3">
    <source>
        <dbReference type="Proteomes" id="UP001148838"/>
    </source>
</evidence>
<dbReference type="SUPFAM" id="SSF56672">
    <property type="entry name" value="DNA/RNA polymerases"/>
    <property type="match status" value="1"/>
</dbReference>
<dbReference type="Proteomes" id="UP001148838">
    <property type="component" value="Unassembled WGS sequence"/>
</dbReference>
<keyword evidence="3" id="KW-1185">Reference proteome</keyword>
<protein>
    <recommendedName>
        <fullName evidence="1">Reverse transcriptase domain-containing protein</fullName>
    </recommendedName>
</protein>
<evidence type="ECO:0000259" key="1">
    <source>
        <dbReference type="Pfam" id="PF00078"/>
    </source>
</evidence>
<feature type="domain" description="Reverse transcriptase" evidence="1">
    <location>
        <begin position="356"/>
        <end position="501"/>
    </location>
</feature>
<organism evidence="2 3">
    <name type="scientific">Periplaneta americana</name>
    <name type="common">American cockroach</name>
    <name type="synonym">Blatta americana</name>
    <dbReference type="NCBI Taxonomy" id="6978"/>
    <lineage>
        <taxon>Eukaryota</taxon>
        <taxon>Metazoa</taxon>
        <taxon>Ecdysozoa</taxon>
        <taxon>Arthropoda</taxon>
        <taxon>Hexapoda</taxon>
        <taxon>Insecta</taxon>
        <taxon>Pterygota</taxon>
        <taxon>Neoptera</taxon>
        <taxon>Polyneoptera</taxon>
        <taxon>Dictyoptera</taxon>
        <taxon>Blattodea</taxon>
        <taxon>Blattoidea</taxon>
        <taxon>Blattidae</taxon>
        <taxon>Blattinae</taxon>
        <taxon>Periplaneta</taxon>
    </lineage>
</organism>
<evidence type="ECO:0000313" key="2">
    <source>
        <dbReference type="EMBL" id="KAJ4442283.1"/>
    </source>
</evidence>
<dbReference type="PANTHER" id="PTHR47027:SF29">
    <property type="entry name" value="C2H2-TYPE DOMAIN-CONTAINING PROTEIN"/>
    <property type="match status" value="1"/>
</dbReference>
<gene>
    <name evidence="2" type="ORF">ANN_12151</name>
</gene>
<accession>A0ABQ8T7R3</accession>
<reference evidence="2 3" key="1">
    <citation type="journal article" date="2022" name="Allergy">
        <title>Genome assembly and annotation of Periplaneta americana reveal a comprehensive cockroach allergen profile.</title>
        <authorList>
            <person name="Wang L."/>
            <person name="Xiong Q."/>
            <person name="Saelim N."/>
            <person name="Wang L."/>
            <person name="Nong W."/>
            <person name="Wan A.T."/>
            <person name="Shi M."/>
            <person name="Liu X."/>
            <person name="Cao Q."/>
            <person name="Hui J.H.L."/>
            <person name="Sookrung N."/>
            <person name="Leung T.F."/>
            <person name="Tungtrongchitr A."/>
            <person name="Tsui S.K.W."/>
        </authorList>
    </citation>
    <scope>NUCLEOTIDE SEQUENCE [LARGE SCALE GENOMIC DNA]</scope>
    <source>
        <strain evidence="2">PWHHKU_190912</strain>
    </source>
</reference>
<comment type="caution">
    <text evidence="2">The sequence shown here is derived from an EMBL/GenBank/DDBJ whole genome shotgun (WGS) entry which is preliminary data.</text>
</comment>
<proteinExistence type="predicted"/>
<name>A0ABQ8T7R3_PERAM</name>
<dbReference type="PANTHER" id="PTHR47027">
    <property type="entry name" value="REVERSE TRANSCRIPTASE DOMAIN-CONTAINING PROTEIN"/>
    <property type="match status" value="1"/>
</dbReference>